<dbReference type="Pfam" id="PF13607">
    <property type="entry name" value="Succ_CoA_lig"/>
    <property type="match status" value="1"/>
</dbReference>
<dbReference type="Pfam" id="PF13380">
    <property type="entry name" value="CoA_binding_2"/>
    <property type="match status" value="1"/>
</dbReference>
<dbReference type="InterPro" id="IPR003781">
    <property type="entry name" value="CoA-bd"/>
</dbReference>
<accession>A0A419EMQ7</accession>
<evidence type="ECO:0000259" key="4">
    <source>
        <dbReference type="SMART" id="SM00881"/>
    </source>
</evidence>
<feature type="domain" description="CoA-binding" evidence="4">
    <location>
        <begin position="28"/>
        <end position="123"/>
    </location>
</feature>
<protein>
    <recommendedName>
        <fullName evidence="4">CoA-binding domain-containing protein</fullName>
    </recommendedName>
</protein>
<dbReference type="PANTHER" id="PTHR43334:SF1">
    <property type="entry name" value="3-HYDROXYPROPIONATE--COA LIGASE [ADP-FORMING]"/>
    <property type="match status" value="1"/>
</dbReference>
<dbReference type="SMART" id="SM00881">
    <property type="entry name" value="CoA_binding"/>
    <property type="match status" value="1"/>
</dbReference>
<dbReference type="SUPFAM" id="SSF51735">
    <property type="entry name" value="NAD(P)-binding Rossmann-fold domains"/>
    <property type="match status" value="1"/>
</dbReference>
<organism evidence="5 6">
    <name type="scientific">Candidatus Abyssobacteria bacterium SURF_17</name>
    <dbReference type="NCBI Taxonomy" id="2093361"/>
    <lineage>
        <taxon>Bacteria</taxon>
        <taxon>Pseudomonadati</taxon>
        <taxon>Candidatus Hydrogenedentota</taxon>
        <taxon>Candidatus Abyssobacteria</taxon>
    </lineage>
</organism>
<dbReference type="Gene3D" id="3.40.50.261">
    <property type="entry name" value="Succinyl-CoA synthetase domains"/>
    <property type="match status" value="2"/>
</dbReference>
<reference evidence="5 6" key="1">
    <citation type="journal article" date="2017" name="ISME J.">
        <title>Energy and carbon metabolisms in a deep terrestrial subsurface fluid microbial community.</title>
        <authorList>
            <person name="Momper L."/>
            <person name="Jungbluth S.P."/>
            <person name="Lee M.D."/>
            <person name="Amend J.P."/>
        </authorList>
    </citation>
    <scope>NUCLEOTIDE SEQUENCE [LARGE SCALE GENOMIC DNA]</scope>
    <source>
        <strain evidence="5">SURF_17</strain>
    </source>
</reference>
<dbReference type="PANTHER" id="PTHR43334">
    <property type="entry name" value="ACETATE--COA LIGASE [ADP-FORMING]"/>
    <property type="match status" value="1"/>
</dbReference>
<dbReference type="GO" id="GO:0005524">
    <property type="term" value="F:ATP binding"/>
    <property type="evidence" value="ECO:0007669"/>
    <property type="project" value="UniProtKB-KW"/>
</dbReference>
<keyword evidence="1" id="KW-0436">Ligase</keyword>
<dbReference type="AlphaFoldDB" id="A0A419EMQ7"/>
<dbReference type="Proteomes" id="UP000285961">
    <property type="component" value="Unassembled WGS sequence"/>
</dbReference>
<comment type="caution">
    <text evidence="5">The sequence shown here is derived from an EMBL/GenBank/DDBJ whole genome shotgun (WGS) entry which is preliminary data.</text>
</comment>
<dbReference type="SUPFAM" id="SSF52210">
    <property type="entry name" value="Succinyl-CoA synthetase domains"/>
    <property type="match status" value="2"/>
</dbReference>
<sequence length="489" mass="53367">MPRKTPFNAASEPFREMGATLKTQLDFIFKPKSVAVIGASNNRQRWGHGTLQSVIRAGFRGNIYPIHPKEKVIQGFTAYASVLDVPGEIDLAVFIVNAEQTVKAMEECARKGVKGAVVITAGFAEIGNSGKEMQNAMVNIARRSGMRFVGPNCLGIWSSAVSLDCCFYKAPLAGPIAFVSQSGTLGEYLLEIALEKGYGFSKFISSGNQADLDVCDYLEYLSEDQDTKTIVLYLEGVRDGRRFLDISQKVIREKAIIMYKAGRTSAGMRAAMSHTASLAGNHELFEAACRQAGIIRSTNILEAFDVAEALAHQPLPRGNRVAVTSGGGGFCVTTADACAAYGLEVPELDSDTQRRILSLLHAYSPPPKNPVDMIARKGPMSHAEIIEILAGLDYIDGIIMTPPWGGFHRDTPAEFMKELIDSAERIAQVPQRFGKPIISAGAREYRKHPIYEILKKGEIPFFEGPDTCARAMQGLVQYARAREHARARG</sequence>
<evidence type="ECO:0000313" key="6">
    <source>
        <dbReference type="Proteomes" id="UP000285961"/>
    </source>
</evidence>
<gene>
    <name evidence="5" type="ORF">C4532_20220</name>
</gene>
<proteinExistence type="predicted"/>
<name>A0A419EMQ7_9BACT</name>
<dbReference type="InterPro" id="IPR036291">
    <property type="entry name" value="NAD(P)-bd_dom_sf"/>
</dbReference>
<evidence type="ECO:0000256" key="2">
    <source>
        <dbReference type="ARBA" id="ARBA00022741"/>
    </source>
</evidence>
<dbReference type="EMBL" id="QZKI01000144">
    <property type="protein sequence ID" value="RJP63958.1"/>
    <property type="molecule type" value="Genomic_DNA"/>
</dbReference>
<dbReference type="GO" id="GO:0016874">
    <property type="term" value="F:ligase activity"/>
    <property type="evidence" value="ECO:0007669"/>
    <property type="project" value="UniProtKB-KW"/>
</dbReference>
<dbReference type="InterPro" id="IPR016102">
    <property type="entry name" value="Succinyl-CoA_synth-like"/>
</dbReference>
<dbReference type="Gene3D" id="3.40.50.720">
    <property type="entry name" value="NAD(P)-binding Rossmann-like Domain"/>
    <property type="match status" value="1"/>
</dbReference>
<keyword evidence="2" id="KW-0547">Nucleotide-binding</keyword>
<dbReference type="InterPro" id="IPR051538">
    <property type="entry name" value="Acyl-CoA_Synth/Transferase"/>
</dbReference>
<dbReference type="InterPro" id="IPR032875">
    <property type="entry name" value="Succ_CoA_lig_flav_dom"/>
</dbReference>
<evidence type="ECO:0000313" key="5">
    <source>
        <dbReference type="EMBL" id="RJP63958.1"/>
    </source>
</evidence>
<keyword evidence="3" id="KW-0067">ATP-binding</keyword>
<evidence type="ECO:0000256" key="1">
    <source>
        <dbReference type="ARBA" id="ARBA00022598"/>
    </source>
</evidence>
<evidence type="ECO:0000256" key="3">
    <source>
        <dbReference type="ARBA" id="ARBA00022840"/>
    </source>
</evidence>